<comment type="caution">
    <text evidence="2">The sequence shown here is derived from an EMBL/GenBank/DDBJ whole genome shotgun (WGS) entry which is preliminary data.</text>
</comment>
<keyword evidence="1" id="KW-0534">Nitrate assimilation</keyword>
<dbReference type="RefSeq" id="WP_067450101.1">
    <property type="nucleotide sequence ID" value="NZ_SMFR01000001.1"/>
</dbReference>
<dbReference type="GO" id="GO:0051131">
    <property type="term" value="P:chaperone-mediated protein complex assembly"/>
    <property type="evidence" value="ECO:0007669"/>
    <property type="project" value="InterPro"/>
</dbReference>
<organism evidence="2 3">
    <name type="scientific">Nocardia alba</name>
    <dbReference type="NCBI Taxonomy" id="225051"/>
    <lineage>
        <taxon>Bacteria</taxon>
        <taxon>Bacillati</taxon>
        <taxon>Actinomycetota</taxon>
        <taxon>Actinomycetes</taxon>
        <taxon>Mycobacteriales</taxon>
        <taxon>Nocardiaceae</taxon>
        <taxon>Nocardia</taxon>
    </lineage>
</organism>
<dbReference type="PANTHER" id="PTHR43680:SF2">
    <property type="entry name" value="NITRATE REDUCTASE MOLYBDENUM COFACTOR ASSEMBLY CHAPERONE NARJ"/>
    <property type="match status" value="1"/>
</dbReference>
<evidence type="ECO:0000313" key="2">
    <source>
        <dbReference type="EMBL" id="TCK00334.1"/>
    </source>
</evidence>
<dbReference type="PANTHER" id="PTHR43680">
    <property type="entry name" value="NITRATE REDUCTASE MOLYBDENUM COFACTOR ASSEMBLY CHAPERONE"/>
    <property type="match status" value="1"/>
</dbReference>
<reference evidence="2 3" key="1">
    <citation type="submission" date="2019-03" db="EMBL/GenBank/DDBJ databases">
        <title>Genomic Encyclopedia of Type Strains, Phase IV (KMG-IV): sequencing the most valuable type-strain genomes for metagenomic binning, comparative biology and taxonomic classification.</title>
        <authorList>
            <person name="Goeker M."/>
        </authorList>
    </citation>
    <scope>NUCLEOTIDE SEQUENCE [LARGE SCALE GENOMIC DNA]</scope>
    <source>
        <strain evidence="2 3">DSM 44684</strain>
    </source>
</reference>
<dbReference type="Pfam" id="PF02613">
    <property type="entry name" value="Nitrate_red_del"/>
    <property type="match status" value="1"/>
</dbReference>
<dbReference type="SUPFAM" id="SSF89155">
    <property type="entry name" value="TorD-like"/>
    <property type="match status" value="1"/>
</dbReference>
<name>A0A4R1FYT0_9NOCA</name>
<evidence type="ECO:0000313" key="3">
    <source>
        <dbReference type="Proteomes" id="UP000294856"/>
    </source>
</evidence>
<dbReference type="AlphaFoldDB" id="A0A4R1FYT0"/>
<sequence length="225" mass="24340">MRSPFGRSARRFDRHRIVWQAASLLLAYPDHDVRARLDLVDQLCAHLPSEQAAPLRTVSAMLRCTPETVAAQAYVDTFDMRRQSTLLLTYWTDGDTRNRGMAMLAFNDAYRAAGMRPPVGEMPDHLTVVLEFAATVDPVTGAALLAAHRRAIDAIRLALTDDGSPYAPVLAAVADTLPAASELELGRARHLVQAGPPAESVGLAPFTLTVPPRRTAAPAVAKGPR</sequence>
<dbReference type="InterPro" id="IPR036411">
    <property type="entry name" value="TorD-like_sf"/>
</dbReference>
<evidence type="ECO:0000256" key="1">
    <source>
        <dbReference type="ARBA" id="ARBA00023063"/>
    </source>
</evidence>
<dbReference type="InterPro" id="IPR020945">
    <property type="entry name" value="DMSO/NO3_reduct_chaperone"/>
</dbReference>
<proteinExistence type="predicted"/>
<accession>A0A4R1FYT0</accession>
<dbReference type="GO" id="GO:0016530">
    <property type="term" value="F:metallochaperone activity"/>
    <property type="evidence" value="ECO:0007669"/>
    <property type="project" value="TreeGrafter"/>
</dbReference>
<keyword evidence="3" id="KW-1185">Reference proteome</keyword>
<protein>
    <submittedName>
        <fullName evidence="2">Respiratory nitrate reductase chaperone NarJ</fullName>
    </submittedName>
</protein>
<dbReference type="Gene3D" id="1.10.3480.10">
    <property type="entry name" value="TorD-like"/>
    <property type="match status" value="1"/>
</dbReference>
<dbReference type="STRING" id="1210063.GCA_001612665_02930"/>
<dbReference type="GO" id="GO:0042128">
    <property type="term" value="P:nitrate assimilation"/>
    <property type="evidence" value="ECO:0007669"/>
    <property type="project" value="UniProtKB-KW"/>
</dbReference>
<dbReference type="InterPro" id="IPR003765">
    <property type="entry name" value="NO3_reductase_chaperone_NarJ"/>
</dbReference>
<dbReference type="NCBIfam" id="TIGR00684">
    <property type="entry name" value="narJ"/>
    <property type="match status" value="1"/>
</dbReference>
<gene>
    <name evidence="2" type="ORF">DFR71_1332</name>
</gene>
<dbReference type="Proteomes" id="UP000294856">
    <property type="component" value="Unassembled WGS sequence"/>
</dbReference>
<dbReference type="GO" id="GO:0051082">
    <property type="term" value="F:unfolded protein binding"/>
    <property type="evidence" value="ECO:0007669"/>
    <property type="project" value="InterPro"/>
</dbReference>
<dbReference type="OrthoDB" id="4307003at2"/>
<dbReference type="EMBL" id="SMFR01000001">
    <property type="protein sequence ID" value="TCK00334.1"/>
    <property type="molecule type" value="Genomic_DNA"/>
</dbReference>